<keyword evidence="1" id="KW-0812">Transmembrane</keyword>
<gene>
    <name evidence="2" type="ORF">Trco_004796</name>
</gene>
<organism evidence="2 3">
    <name type="scientific">Trichoderma cornu-damae</name>
    <dbReference type="NCBI Taxonomy" id="654480"/>
    <lineage>
        <taxon>Eukaryota</taxon>
        <taxon>Fungi</taxon>
        <taxon>Dikarya</taxon>
        <taxon>Ascomycota</taxon>
        <taxon>Pezizomycotina</taxon>
        <taxon>Sordariomycetes</taxon>
        <taxon>Hypocreomycetidae</taxon>
        <taxon>Hypocreales</taxon>
        <taxon>Hypocreaceae</taxon>
        <taxon>Trichoderma</taxon>
    </lineage>
</organism>
<evidence type="ECO:0000256" key="1">
    <source>
        <dbReference type="SAM" id="Phobius"/>
    </source>
</evidence>
<accession>A0A9P8QM97</accession>
<feature type="transmembrane region" description="Helical" evidence="1">
    <location>
        <begin position="36"/>
        <end position="57"/>
    </location>
</feature>
<keyword evidence="3" id="KW-1185">Reference proteome</keyword>
<reference evidence="2" key="1">
    <citation type="submission" date="2021-08" db="EMBL/GenBank/DDBJ databases">
        <title>Chromosome-Level Trichoderma cornu-damae using Hi-C Data.</title>
        <authorList>
            <person name="Kim C.S."/>
        </authorList>
    </citation>
    <scope>NUCLEOTIDE SEQUENCE</scope>
    <source>
        <strain evidence="2">KA19-0412C</strain>
    </source>
</reference>
<evidence type="ECO:0000313" key="2">
    <source>
        <dbReference type="EMBL" id="KAH6605643.1"/>
    </source>
</evidence>
<dbReference type="Proteomes" id="UP000827724">
    <property type="component" value="Unassembled WGS sequence"/>
</dbReference>
<protein>
    <submittedName>
        <fullName evidence="2">Uncharacterized protein</fullName>
    </submittedName>
</protein>
<keyword evidence="1" id="KW-0472">Membrane</keyword>
<evidence type="ECO:0000313" key="3">
    <source>
        <dbReference type="Proteomes" id="UP000827724"/>
    </source>
</evidence>
<name>A0A9P8QM97_9HYPO</name>
<sequence>MYLIYFDECHFLTPLSTLKTCTYTRRLVVAMTQRNYVIAIIIIVLFVVLAAISFGIYKLVHGARRELTVTSESSSSGSNSLADER</sequence>
<proteinExistence type="predicted"/>
<dbReference type="EMBL" id="JAIWOZ010000004">
    <property type="protein sequence ID" value="KAH6605643.1"/>
    <property type="molecule type" value="Genomic_DNA"/>
</dbReference>
<comment type="caution">
    <text evidence="2">The sequence shown here is derived from an EMBL/GenBank/DDBJ whole genome shotgun (WGS) entry which is preliminary data.</text>
</comment>
<dbReference type="AlphaFoldDB" id="A0A9P8QM97"/>
<keyword evidence="1" id="KW-1133">Transmembrane helix</keyword>